<feature type="chain" id="PRO_5045513683" description="Carboxypeptidase regulatory-like domain-containing protein" evidence="1">
    <location>
        <begin position="19"/>
        <end position="245"/>
    </location>
</feature>
<keyword evidence="3" id="KW-1185">Reference proteome</keyword>
<evidence type="ECO:0008006" key="4">
    <source>
        <dbReference type="Google" id="ProtNLM"/>
    </source>
</evidence>
<reference evidence="2 3" key="1">
    <citation type="journal article" date="2019" name="Int. J. Syst. Evol. Microbiol.">
        <title>The Global Catalogue of Microorganisms (GCM) 10K type strain sequencing project: providing services to taxonomists for standard genome sequencing and annotation.</title>
        <authorList>
            <consortium name="The Broad Institute Genomics Platform"/>
            <consortium name="The Broad Institute Genome Sequencing Center for Infectious Disease"/>
            <person name="Wu L."/>
            <person name="Ma J."/>
        </authorList>
    </citation>
    <scope>NUCLEOTIDE SEQUENCE [LARGE SCALE GENOMIC DNA]</scope>
    <source>
        <strain evidence="2 3">JCM 12928</strain>
    </source>
</reference>
<keyword evidence="1" id="KW-0732">Signal</keyword>
<name>A0ABN1GYD5_9CAUL</name>
<protein>
    <recommendedName>
        <fullName evidence="4">Carboxypeptidase regulatory-like domain-containing protein</fullName>
    </recommendedName>
</protein>
<gene>
    <name evidence="2" type="ORF">GCM10009422_19490</name>
</gene>
<sequence>MKRAIFAGMLLGASAALAACSDAPRSADKVDPASQATGWTQPPEITGVRRGPATLIFSGMAEPGARVVLRNDEGAAFAAAADERGAFEIRMTAPRAHLVLRPETQVGQDAAVSPDRLLILADGPIAVLRAGGPTRRLGDSPALGAVDSDGRAALASGQAAEGVARVAVAAGSELLQVTPDATGHWSVVLAGAGAAQSIRVGSTTFAWPGPGAGTDSLTAERAGEGWRVAWNGPAGARQWTWLPDV</sequence>
<comment type="caution">
    <text evidence="2">The sequence shown here is derived from an EMBL/GenBank/DDBJ whole genome shotgun (WGS) entry which is preliminary data.</text>
</comment>
<evidence type="ECO:0000313" key="2">
    <source>
        <dbReference type="EMBL" id="GAA0623512.1"/>
    </source>
</evidence>
<feature type="signal peptide" evidence="1">
    <location>
        <begin position="1"/>
        <end position="18"/>
    </location>
</feature>
<evidence type="ECO:0000256" key="1">
    <source>
        <dbReference type="SAM" id="SignalP"/>
    </source>
</evidence>
<organism evidence="2 3">
    <name type="scientific">Brevundimonas kwangchunensis</name>
    <dbReference type="NCBI Taxonomy" id="322163"/>
    <lineage>
        <taxon>Bacteria</taxon>
        <taxon>Pseudomonadati</taxon>
        <taxon>Pseudomonadota</taxon>
        <taxon>Alphaproteobacteria</taxon>
        <taxon>Caulobacterales</taxon>
        <taxon>Caulobacteraceae</taxon>
        <taxon>Brevundimonas</taxon>
    </lineage>
</organism>
<proteinExistence type="predicted"/>
<dbReference type="EMBL" id="BAAAGA010000005">
    <property type="protein sequence ID" value="GAA0623512.1"/>
    <property type="molecule type" value="Genomic_DNA"/>
</dbReference>
<dbReference type="RefSeq" id="WP_343793207.1">
    <property type="nucleotide sequence ID" value="NZ_BAAAGA010000005.1"/>
</dbReference>
<dbReference type="Proteomes" id="UP001501352">
    <property type="component" value="Unassembled WGS sequence"/>
</dbReference>
<accession>A0ABN1GYD5</accession>
<evidence type="ECO:0000313" key="3">
    <source>
        <dbReference type="Proteomes" id="UP001501352"/>
    </source>
</evidence>
<dbReference type="PROSITE" id="PS51257">
    <property type="entry name" value="PROKAR_LIPOPROTEIN"/>
    <property type="match status" value="1"/>
</dbReference>